<dbReference type="AlphaFoldDB" id="E9GHJ5"/>
<name>E9GHJ5_DAPPU</name>
<accession>E9GHJ5</accession>
<feature type="region of interest" description="Disordered" evidence="1">
    <location>
        <begin position="61"/>
        <end position="81"/>
    </location>
</feature>
<protein>
    <submittedName>
        <fullName evidence="2">Uncharacterized protein</fullName>
    </submittedName>
</protein>
<gene>
    <name evidence="2" type="ORF">DAPPUDRAFT_242878</name>
</gene>
<dbReference type="KEGG" id="dpx:DAPPUDRAFT_242878"/>
<organism evidence="2 3">
    <name type="scientific">Daphnia pulex</name>
    <name type="common">Water flea</name>
    <dbReference type="NCBI Taxonomy" id="6669"/>
    <lineage>
        <taxon>Eukaryota</taxon>
        <taxon>Metazoa</taxon>
        <taxon>Ecdysozoa</taxon>
        <taxon>Arthropoda</taxon>
        <taxon>Crustacea</taxon>
        <taxon>Branchiopoda</taxon>
        <taxon>Diplostraca</taxon>
        <taxon>Cladocera</taxon>
        <taxon>Anomopoda</taxon>
        <taxon>Daphniidae</taxon>
        <taxon>Daphnia</taxon>
    </lineage>
</organism>
<dbReference type="InParanoid" id="E9GHJ5"/>
<evidence type="ECO:0000313" key="2">
    <source>
        <dbReference type="EMBL" id="EFX81046.1"/>
    </source>
</evidence>
<dbReference type="EMBL" id="GL732545">
    <property type="protein sequence ID" value="EFX81046.1"/>
    <property type="molecule type" value="Genomic_DNA"/>
</dbReference>
<feature type="compositionally biased region" description="Polar residues" evidence="1">
    <location>
        <begin position="69"/>
        <end position="81"/>
    </location>
</feature>
<evidence type="ECO:0000313" key="3">
    <source>
        <dbReference type="Proteomes" id="UP000000305"/>
    </source>
</evidence>
<reference evidence="2 3" key="1">
    <citation type="journal article" date="2011" name="Science">
        <title>The ecoresponsive genome of Daphnia pulex.</title>
        <authorList>
            <person name="Colbourne J.K."/>
            <person name="Pfrender M.E."/>
            <person name="Gilbert D."/>
            <person name="Thomas W.K."/>
            <person name="Tucker A."/>
            <person name="Oakley T.H."/>
            <person name="Tokishita S."/>
            <person name="Aerts A."/>
            <person name="Arnold G.J."/>
            <person name="Basu M.K."/>
            <person name="Bauer D.J."/>
            <person name="Caceres C.E."/>
            <person name="Carmel L."/>
            <person name="Casola C."/>
            <person name="Choi J.H."/>
            <person name="Detter J.C."/>
            <person name="Dong Q."/>
            <person name="Dusheyko S."/>
            <person name="Eads B.D."/>
            <person name="Frohlich T."/>
            <person name="Geiler-Samerotte K.A."/>
            <person name="Gerlach D."/>
            <person name="Hatcher P."/>
            <person name="Jogdeo S."/>
            <person name="Krijgsveld J."/>
            <person name="Kriventseva E.V."/>
            <person name="Kultz D."/>
            <person name="Laforsch C."/>
            <person name="Lindquist E."/>
            <person name="Lopez J."/>
            <person name="Manak J.R."/>
            <person name="Muller J."/>
            <person name="Pangilinan J."/>
            <person name="Patwardhan R.P."/>
            <person name="Pitluck S."/>
            <person name="Pritham E.J."/>
            <person name="Rechtsteiner A."/>
            <person name="Rho M."/>
            <person name="Rogozin I.B."/>
            <person name="Sakarya O."/>
            <person name="Salamov A."/>
            <person name="Schaack S."/>
            <person name="Shapiro H."/>
            <person name="Shiga Y."/>
            <person name="Skalitzky C."/>
            <person name="Smith Z."/>
            <person name="Souvorov A."/>
            <person name="Sung W."/>
            <person name="Tang Z."/>
            <person name="Tsuchiya D."/>
            <person name="Tu H."/>
            <person name="Vos H."/>
            <person name="Wang M."/>
            <person name="Wolf Y.I."/>
            <person name="Yamagata H."/>
            <person name="Yamada T."/>
            <person name="Ye Y."/>
            <person name="Shaw J.R."/>
            <person name="Andrews J."/>
            <person name="Crease T.J."/>
            <person name="Tang H."/>
            <person name="Lucas S.M."/>
            <person name="Robertson H.M."/>
            <person name="Bork P."/>
            <person name="Koonin E.V."/>
            <person name="Zdobnov E.M."/>
            <person name="Grigoriev I.V."/>
            <person name="Lynch M."/>
            <person name="Boore J.L."/>
        </authorList>
    </citation>
    <scope>NUCLEOTIDE SEQUENCE [LARGE SCALE GENOMIC DNA]</scope>
</reference>
<sequence length="81" mass="9300">MAYSKDFGAITRSDVLVQHELCVCMEQLVHLHVDIVGKKMENFWWRLSEMISEQRTCSQVTADSKRLSPNDNPLKETSSSL</sequence>
<proteinExistence type="predicted"/>
<dbReference type="HOGENOM" id="CLU_2576258_0_0_1"/>
<evidence type="ECO:0000256" key="1">
    <source>
        <dbReference type="SAM" id="MobiDB-lite"/>
    </source>
</evidence>
<dbReference type="Proteomes" id="UP000000305">
    <property type="component" value="Unassembled WGS sequence"/>
</dbReference>
<keyword evidence="3" id="KW-1185">Reference proteome</keyword>